<evidence type="ECO:0000313" key="4">
    <source>
        <dbReference type="Proteomes" id="UP001075354"/>
    </source>
</evidence>
<feature type="region of interest" description="Disordered" evidence="1">
    <location>
        <begin position="423"/>
        <end position="517"/>
    </location>
</feature>
<feature type="compositionally biased region" description="Basic and acidic residues" evidence="1">
    <location>
        <begin position="289"/>
        <end position="317"/>
    </location>
</feature>
<feature type="compositionally biased region" description="Low complexity" evidence="1">
    <location>
        <begin position="257"/>
        <end position="266"/>
    </location>
</feature>
<feature type="compositionally biased region" description="Basic and acidic residues" evidence="1">
    <location>
        <begin position="268"/>
        <end position="280"/>
    </location>
</feature>
<feature type="signal peptide" evidence="2">
    <location>
        <begin position="1"/>
        <end position="18"/>
    </location>
</feature>
<proteinExistence type="predicted"/>
<keyword evidence="2" id="KW-0732">Signal</keyword>
<dbReference type="EMBL" id="JAPTSV010000002">
    <property type="protein sequence ID" value="KAJ1530591.1"/>
    <property type="molecule type" value="Genomic_DNA"/>
</dbReference>
<feature type="region of interest" description="Disordered" evidence="1">
    <location>
        <begin position="104"/>
        <end position="206"/>
    </location>
</feature>
<feature type="compositionally biased region" description="Pro residues" evidence="1">
    <location>
        <begin position="489"/>
        <end position="500"/>
    </location>
</feature>
<reference evidence="3" key="1">
    <citation type="submission" date="2022-12" db="EMBL/GenBank/DDBJ databases">
        <title>Chromosome-level genome assembly of the bean flower thrips Megalurothrips usitatus.</title>
        <authorList>
            <person name="Ma L."/>
            <person name="Liu Q."/>
            <person name="Li H."/>
            <person name="Cai W."/>
        </authorList>
    </citation>
    <scope>NUCLEOTIDE SEQUENCE</scope>
    <source>
        <strain evidence="3">Cailab_2022a</strain>
    </source>
</reference>
<evidence type="ECO:0000256" key="2">
    <source>
        <dbReference type="SAM" id="SignalP"/>
    </source>
</evidence>
<comment type="caution">
    <text evidence="3">The sequence shown here is derived from an EMBL/GenBank/DDBJ whole genome shotgun (WGS) entry which is preliminary data.</text>
</comment>
<organism evidence="3 4">
    <name type="scientific">Megalurothrips usitatus</name>
    <name type="common">bean blossom thrips</name>
    <dbReference type="NCBI Taxonomy" id="439358"/>
    <lineage>
        <taxon>Eukaryota</taxon>
        <taxon>Metazoa</taxon>
        <taxon>Ecdysozoa</taxon>
        <taxon>Arthropoda</taxon>
        <taxon>Hexapoda</taxon>
        <taxon>Insecta</taxon>
        <taxon>Pterygota</taxon>
        <taxon>Neoptera</taxon>
        <taxon>Paraneoptera</taxon>
        <taxon>Thysanoptera</taxon>
        <taxon>Terebrantia</taxon>
        <taxon>Thripoidea</taxon>
        <taxon>Thripidae</taxon>
        <taxon>Megalurothrips</taxon>
    </lineage>
</organism>
<dbReference type="Proteomes" id="UP001075354">
    <property type="component" value="Chromosome 2"/>
</dbReference>
<feature type="compositionally biased region" description="Low complexity" evidence="1">
    <location>
        <begin position="172"/>
        <end position="196"/>
    </location>
</feature>
<feature type="compositionally biased region" description="Low complexity" evidence="1">
    <location>
        <begin position="501"/>
        <end position="517"/>
    </location>
</feature>
<accession>A0AAV7XZG6</accession>
<sequence>MGLAVLLLVVPLASSVLASPLRFDQRQNGSVNVQVDLKDLEVYAIMKDEQLEGAMVAQAADTVRPRPNAAVQAAAEAYESLKASAGAVASGDSPVTAAAASAAAASANVPRRPNDKLGSIKHKNGGLLPHERSDASPDMPPWESAAPAAPRGEESEDLDDELEPRATTTVEARAAPAAAAAASSAPIPAAAAVSPSGRPSQSLGVRPAGTVSVAHLHCGMGYYRDQSGRCRRSRRPSPSNTRKHHHHHGTRRHRPTAAPASPASAPKDIVKEVPNKDPAKEAAPGPLRDSLKDNKDSTSKDAATKDSPDPVKEHTKDAAAAPASAKEPVRKDSTSLPAVVPALSVVPGPAKVAVKEPTKAHPAKQAPVKVVAAKTPVTVQDRIAGSGNKVVSSVKQAAKPHAATGAGPVREVVAKPAAVPVAVQQQLRQPQRQPAKPAAPAQAKDKDQAPKVSHHHGQHKITVIKEDGKPRAPPAGSAGPKTVTKAAGPAPPAPPAPIPVPVLASGPAPALASAKRN</sequence>
<protein>
    <submittedName>
        <fullName evidence="3">Uncharacterized protein</fullName>
    </submittedName>
</protein>
<name>A0AAV7XZG6_9NEOP</name>
<feature type="region of interest" description="Disordered" evidence="1">
    <location>
        <begin position="223"/>
        <end position="335"/>
    </location>
</feature>
<gene>
    <name evidence="3" type="ORF">ONE63_005473</name>
</gene>
<evidence type="ECO:0000256" key="1">
    <source>
        <dbReference type="SAM" id="MobiDB-lite"/>
    </source>
</evidence>
<dbReference type="AlphaFoldDB" id="A0AAV7XZG6"/>
<feature type="chain" id="PRO_5043619643" evidence="2">
    <location>
        <begin position="19"/>
        <end position="517"/>
    </location>
</feature>
<feature type="compositionally biased region" description="Low complexity" evidence="1">
    <location>
        <begin position="423"/>
        <end position="442"/>
    </location>
</feature>
<keyword evidence="4" id="KW-1185">Reference proteome</keyword>
<feature type="compositionally biased region" description="Basic residues" evidence="1">
    <location>
        <begin position="229"/>
        <end position="255"/>
    </location>
</feature>
<evidence type="ECO:0000313" key="3">
    <source>
        <dbReference type="EMBL" id="KAJ1530591.1"/>
    </source>
</evidence>